<keyword evidence="3" id="KW-1185">Reference proteome</keyword>
<protein>
    <submittedName>
        <fullName evidence="2">Uncharacterized protein</fullName>
    </submittedName>
</protein>
<reference evidence="2 3" key="1">
    <citation type="submission" date="2016-10" db="EMBL/GenBank/DDBJ databases">
        <authorList>
            <person name="de Groot N.N."/>
        </authorList>
    </citation>
    <scope>NUCLEOTIDE SEQUENCE [LARGE SCALE GENOMIC DNA]</scope>
    <source>
        <strain evidence="2 3">DSM 16619</strain>
    </source>
</reference>
<dbReference type="AlphaFoldDB" id="A0A1G6VTU5"/>
<name>A0A1G6VTU5_9BURK</name>
<evidence type="ECO:0000256" key="1">
    <source>
        <dbReference type="SAM" id="MobiDB-lite"/>
    </source>
</evidence>
<feature type="compositionally biased region" description="Polar residues" evidence="1">
    <location>
        <begin position="8"/>
        <end position="18"/>
    </location>
</feature>
<dbReference type="RefSeq" id="WP_092744159.1">
    <property type="nucleotide sequence ID" value="NZ_FMZC01000007.1"/>
</dbReference>
<dbReference type="Proteomes" id="UP000198781">
    <property type="component" value="Unassembled WGS sequence"/>
</dbReference>
<sequence length="83" mass="8977">MSDKDETQTPADQASQMTAAEAVKRVRRTVVEMVDGRVEGKPAKVPKTRQVALSASEVLAVADHGTHVVVVTNDGQKFSDRDE</sequence>
<dbReference type="OrthoDB" id="8817012at2"/>
<feature type="region of interest" description="Disordered" evidence="1">
    <location>
        <begin position="1"/>
        <end position="21"/>
    </location>
</feature>
<dbReference type="STRING" id="187868.SAMN05192589_107119"/>
<evidence type="ECO:0000313" key="2">
    <source>
        <dbReference type="EMBL" id="SDD56256.1"/>
    </source>
</evidence>
<proteinExistence type="predicted"/>
<accession>A0A1G6VTU5</accession>
<gene>
    <name evidence="2" type="ORF">SAMN05192589_107119</name>
</gene>
<dbReference type="EMBL" id="FMZC01000007">
    <property type="protein sequence ID" value="SDD56256.1"/>
    <property type="molecule type" value="Genomic_DNA"/>
</dbReference>
<evidence type="ECO:0000313" key="3">
    <source>
        <dbReference type="Proteomes" id="UP000198781"/>
    </source>
</evidence>
<organism evidence="2 3">
    <name type="scientific">Paracidovorax valerianellae</name>
    <dbReference type="NCBI Taxonomy" id="187868"/>
    <lineage>
        <taxon>Bacteria</taxon>
        <taxon>Pseudomonadati</taxon>
        <taxon>Pseudomonadota</taxon>
        <taxon>Betaproteobacteria</taxon>
        <taxon>Burkholderiales</taxon>
        <taxon>Comamonadaceae</taxon>
        <taxon>Paracidovorax</taxon>
    </lineage>
</organism>